<feature type="transmembrane region" description="Helical" evidence="1">
    <location>
        <begin position="670"/>
        <end position="694"/>
    </location>
</feature>
<name>A0A2U1KSW5_ARTAN</name>
<gene>
    <name evidence="3" type="ORF">CTI12_AA568250</name>
</gene>
<feature type="transmembrane region" description="Helical" evidence="1">
    <location>
        <begin position="745"/>
        <end position="771"/>
    </location>
</feature>
<keyword evidence="1" id="KW-0812">Transmembrane</keyword>
<accession>A0A2U1KSW5</accession>
<keyword evidence="4" id="KW-1185">Reference proteome</keyword>
<evidence type="ECO:0000313" key="3">
    <source>
        <dbReference type="EMBL" id="PWA39836.1"/>
    </source>
</evidence>
<dbReference type="InterPro" id="IPR002110">
    <property type="entry name" value="Ankyrin_rpt"/>
</dbReference>
<sequence length="797" mass="89455">MENTTSHERSVNPSRTSCSLQYLFEENKDYLKFGVPLYEASLKGDWETAKLIFDKRPELVSAGLSRQLGTALHVAATAEETNSSIQFVRNLVNMMKPEELELLNQSSNTAFWIASATGNVEMAKIMMGKNCNLQNIPGVKNLLPLTISALKGKYRTVKYLYDLSQKMTGDPWTDEGRALVLENCVERDLFDLALKIVNDIPPEHELPVAAAVSVLKALAGKPEAVATLEKPDPDYLKFGVPLYEASLKGDWETAKLIFDKRPELVSAGLSRQLGTALHVAATAEETNSSIQFVRNLVNMMKPEELELLNQSSNTAFWIASATGNVEMAKIMMGKNCNLQNIPGVKNLLPLTISALKGKYRTVKYLYDLSQKMTGDPWTDEGRALVLENCVERDLFDLALKIVNDIPPEHELPVAAAVSVLKALAGKPEAVATLEKPDPVISPILRFFPMKVQSAAKEDTDALKLLKIIWRRVCETMYIDEIEVMMKEPPRILFVAADRGNTRFIAECLRTYPDLMFDKNEDGLTIFHIAVLHRHQGIYNLLYEIGSANHDICLLTDEMDNSMLHLVGLNSKEMQTKMAGPSLLLQREILWFKEVEKMMPPYLKDVKNKNGQTAFELFSKENEHLVSKGLKWMNECMIVDTLIVAIAFGVFFTVPGGFRQDNGFPIFLHEISYLVFVIADGISLLLSAISLLVFLSIRTSRYGPRDLMDSLPSKLMIGLLGLVGSVAAMTVTFTASFFMLYRKGLIWLPILCATFAFLPAIVFVALQYPLLIDMYRSMFDSRYLFNPKKRMLYSIEMV</sequence>
<proteinExistence type="predicted"/>
<dbReference type="SMART" id="SM00248">
    <property type="entry name" value="ANK"/>
    <property type="match status" value="9"/>
</dbReference>
<comment type="caution">
    <text evidence="3">The sequence shown here is derived from an EMBL/GenBank/DDBJ whole genome shotgun (WGS) entry which is preliminary data.</text>
</comment>
<evidence type="ECO:0000313" key="4">
    <source>
        <dbReference type="Proteomes" id="UP000245207"/>
    </source>
</evidence>
<protein>
    <submittedName>
        <fullName evidence="3">Ankyrin repeat-containing protein</fullName>
    </submittedName>
</protein>
<feature type="transmembrane region" description="Helical" evidence="1">
    <location>
        <begin position="714"/>
        <end position="739"/>
    </location>
</feature>
<dbReference type="Gene3D" id="1.25.40.20">
    <property type="entry name" value="Ankyrin repeat-containing domain"/>
    <property type="match status" value="3"/>
</dbReference>
<dbReference type="SUPFAM" id="SSF48403">
    <property type="entry name" value="Ankyrin repeat"/>
    <property type="match status" value="2"/>
</dbReference>
<feature type="domain" description="PGG" evidence="2">
    <location>
        <begin position="631"/>
        <end position="738"/>
    </location>
</feature>
<dbReference type="Pfam" id="PF13962">
    <property type="entry name" value="PGG"/>
    <property type="match status" value="1"/>
</dbReference>
<feature type="transmembrane region" description="Helical" evidence="1">
    <location>
        <begin position="636"/>
        <end position="658"/>
    </location>
</feature>
<dbReference type="InterPro" id="IPR026961">
    <property type="entry name" value="PGG_dom"/>
</dbReference>
<dbReference type="STRING" id="35608.A0A2U1KSW5"/>
<dbReference type="OrthoDB" id="1921232at2759"/>
<reference evidence="3 4" key="1">
    <citation type="journal article" date="2018" name="Mol. Plant">
        <title>The genome of Artemisia annua provides insight into the evolution of Asteraceae family and artemisinin biosynthesis.</title>
        <authorList>
            <person name="Shen Q."/>
            <person name="Zhang L."/>
            <person name="Liao Z."/>
            <person name="Wang S."/>
            <person name="Yan T."/>
            <person name="Shi P."/>
            <person name="Liu M."/>
            <person name="Fu X."/>
            <person name="Pan Q."/>
            <person name="Wang Y."/>
            <person name="Lv Z."/>
            <person name="Lu X."/>
            <person name="Zhang F."/>
            <person name="Jiang W."/>
            <person name="Ma Y."/>
            <person name="Chen M."/>
            <person name="Hao X."/>
            <person name="Li L."/>
            <person name="Tang Y."/>
            <person name="Lv G."/>
            <person name="Zhou Y."/>
            <person name="Sun X."/>
            <person name="Brodelius P.E."/>
            <person name="Rose J.K.C."/>
            <person name="Tang K."/>
        </authorList>
    </citation>
    <scope>NUCLEOTIDE SEQUENCE [LARGE SCALE GENOMIC DNA]</scope>
    <source>
        <strain evidence="4">cv. Huhao1</strain>
        <tissue evidence="3">Leaf</tissue>
    </source>
</reference>
<dbReference type="Proteomes" id="UP000245207">
    <property type="component" value="Unassembled WGS sequence"/>
</dbReference>
<organism evidence="3 4">
    <name type="scientific">Artemisia annua</name>
    <name type="common">Sweet wormwood</name>
    <dbReference type="NCBI Taxonomy" id="35608"/>
    <lineage>
        <taxon>Eukaryota</taxon>
        <taxon>Viridiplantae</taxon>
        <taxon>Streptophyta</taxon>
        <taxon>Embryophyta</taxon>
        <taxon>Tracheophyta</taxon>
        <taxon>Spermatophyta</taxon>
        <taxon>Magnoliopsida</taxon>
        <taxon>eudicotyledons</taxon>
        <taxon>Gunneridae</taxon>
        <taxon>Pentapetalae</taxon>
        <taxon>asterids</taxon>
        <taxon>campanulids</taxon>
        <taxon>Asterales</taxon>
        <taxon>Asteraceae</taxon>
        <taxon>Asteroideae</taxon>
        <taxon>Anthemideae</taxon>
        <taxon>Artemisiinae</taxon>
        <taxon>Artemisia</taxon>
    </lineage>
</organism>
<dbReference type="PANTHER" id="PTHR24177:SF443">
    <property type="entry name" value="PGG DOMAIN-CONTAINING PROTEIN"/>
    <property type="match status" value="1"/>
</dbReference>
<dbReference type="InterPro" id="IPR036770">
    <property type="entry name" value="Ankyrin_rpt-contain_sf"/>
</dbReference>
<dbReference type="AlphaFoldDB" id="A0A2U1KSW5"/>
<keyword evidence="1" id="KW-1133">Transmembrane helix</keyword>
<dbReference type="PANTHER" id="PTHR24177">
    <property type="entry name" value="CASKIN"/>
    <property type="match status" value="1"/>
</dbReference>
<evidence type="ECO:0000259" key="2">
    <source>
        <dbReference type="Pfam" id="PF13962"/>
    </source>
</evidence>
<dbReference type="EMBL" id="PKPP01014284">
    <property type="protein sequence ID" value="PWA39836.1"/>
    <property type="molecule type" value="Genomic_DNA"/>
</dbReference>
<keyword evidence="1" id="KW-0472">Membrane</keyword>
<dbReference type="GO" id="GO:0016020">
    <property type="term" value="C:membrane"/>
    <property type="evidence" value="ECO:0007669"/>
    <property type="project" value="TreeGrafter"/>
</dbReference>
<evidence type="ECO:0000256" key="1">
    <source>
        <dbReference type="SAM" id="Phobius"/>
    </source>
</evidence>